<dbReference type="Gene3D" id="3.40.50.300">
    <property type="entry name" value="P-loop containing nucleotide triphosphate hydrolases"/>
    <property type="match status" value="1"/>
</dbReference>
<name>A0ABS9TNB7_9PSEU</name>
<dbReference type="Proteomes" id="UP001299970">
    <property type="component" value="Unassembled WGS sequence"/>
</dbReference>
<dbReference type="InterPro" id="IPR027417">
    <property type="entry name" value="P-loop_NTPase"/>
</dbReference>
<dbReference type="RefSeq" id="WP_241040790.1">
    <property type="nucleotide sequence ID" value="NZ_BAAAJF010000032.1"/>
</dbReference>
<sequence length="220" mass="24443">MDLQICVGCGDRFTTPVVAPDAAVLVCAQCGHRQPFRRLPLFALTGPSGAGKSTVGRLLTPALGDLAVVVEQDVLWTAGLQDPADDFRLFRSTWLRMAAMIHQSGRPVVLVGTVVPAQLERLPERAFLGDIHYLALVSEPEALRARLRARPAWRGWDERRIDETLAFNDWLRREGPTLRPPVELIDTTTIPQDETVRAVTSWVRQGCADTEQRSLSVMRP</sequence>
<protein>
    <submittedName>
        <fullName evidence="1">AAA family ATPase</fullName>
    </submittedName>
</protein>
<dbReference type="EMBL" id="JAKXMK010000029">
    <property type="protein sequence ID" value="MCH6170025.1"/>
    <property type="molecule type" value="Genomic_DNA"/>
</dbReference>
<proteinExistence type="predicted"/>
<reference evidence="1 2" key="1">
    <citation type="submission" date="2022-03" db="EMBL/GenBank/DDBJ databases">
        <title>Pseudonocardia alaer sp. nov., a novel actinomycete isolated from reed forest soil.</title>
        <authorList>
            <person name="Wang L."/>
        </authorList>
    </citation>
    <scope>NUCLEOTIDE SEQUENCE [LARGE SCALE GENOMIC DNA]</scope>
    <source>
        <strain evidence="1 2">Y-16303</strain>
    </source>
</reference>
<keyword evidence="2" id="KW-1185">Reference proteome</keyword>
<dbReference type="SUPFAM" id="SSF52540">
    <property type="entry name" value="P-loop containing nucleoside triphosphate hydrolases"/>
    <property type="match status" value="1"/>
</dbReference>
<dbReference type="Pfam" id="PF13671">
    <property type="entry name" value="AAA_33"/>
    <property type="match status" value="1"/>
</dbReference>
<comment type="caution">
    <text evidence="1">The sequence shown here is derived from an EMBL/GenBank/DDBJ whole genome shotgun (WGS) entry which is preliminary data.</text>
</comment>
<gene>
    <name evidence="1" type="ORF">MMF94_30365</name>
</gene>
<accession>A0ABS9TNB7</accession>
<organism evidence="1 2">
    <name type="scientific">Pseudonocardia alaniniphila</name>
    <dbReference type="NCBI Taxonomy" id="75291"/>
    <lineage>
        <taxon>Bacteria</taxon>
        <taxon>Bacillati</taxon>
        <taxon>Actinomycetota</taxon>
        <taxon>Actinomycetes</taxon>
        <taxon>Pseudonocardiales</taxon>
        <taxon>Pseudonocardiaceae</taxon>
        <taxon>Pseudonocardia</taxon>
    </lineage>
</organism>
<evidence type="ECO:0000313" key="1">
    <source>
        <dbReference type="EMBL" id="MCH6170025.1"/>
    </source>
</evidence>
<evidence type="ECO:0000313" key="2">
    <source>
        <dbReference type="Proteomes" id="UP001299970"/>
    </source>
</evidence>